<reference evidence="1 2" key="1">
    <citation type="submission" date="2021-12" db="EMBL/GenBank/DDBJ databases">
        <title>Genome seq of p7.</title>
        <authorList>
            <person name="Seo T."/>
        </authorList>
    </citation>
    <scope>NUCLEOTIDE SEQUENCE [LARGE SCALE GENOMIC DNA]</scope>
    <source>
        <strain evidence="1 2">P7</strain>
    </source>
</reference>
<evidence type="ECO:0000313" key="2">
    <source>
        <dbReference type="Proteomes" id="UP001201463"/>
    </source>
</evidence>
<dbReference type="RefSeq" id="WP_233389276.1">
    <property type="nucleotide sequence ID" value="NZ_JAJTWT010000001.1"/>
</dbReference>
<sequence length="70" mass="7804">MDTHFETLEAEVLKLPPAQRTKLLDRVVASLDADAARDAAWDAVAAQREAESVEFEPLEKVLARLRDENA</sequence>
<keyword evidence="2" id="KW-1185">Reference proteome</keyword>
<accession>A0ABS8X9D1</accession>
<dbReference type="Pfam" id="PF09720">
    <property type="entry name" value="Unstab_antitox"/>
    <property type="match status" value="1"/>
</dbReference>
<gene>
    <name evidence="1" type="ORF">LXT12_02925</name>
</gene>
<dbReference type="InterPro" id="IPR013406">
    <property type="entry name" value="CHP02574_addiction_mod"/>
</dbReference>
<organism evidence="1 2">
    <name type="scientific">Pelomonas caseinilytica</name>
    <dbReference type="NCBI Taxonomy" id="2906763"/>
    <lineage>
        <taxon>Bacteria</taxon>
        <taxon>Pseudomonadati</taxon>
        <taxon>Pseudomonadota</taxon>
        <taxon>Betaproteobacteria</taxon>
        <taxon>Burkholderiales</taxon>
        <taxon>Sphaerotilaceae</taxon>
        <taxon>Roseateles</taxon>
    </lineage>
</organism>
<protein>
    <submittedName>
        <fullName evidence="1">Addiction module protein</fullName>
    </submittedName>
</protein>
<name>A0ABS8X9D1_9BURK</name>
<proteinExistence type="predicted"/>
<dbReference type="Proteomes" id="UP001201463">
    <property type="component" value="Unassembled WGS sequence"/>
</dbReference>
<dbReference type="EMBL" id="JAJTWT010000001">
    <property type="protein sequence ID" value="MCE4536210.1"/>
    <property type="molecule type" value="Genomic_DNA"/>
</dbReference>
<comment type="caution">
    <text evidence="1">The sequence shown here is derived from an EMBL/GenBank/DDBJ whole genome shotgun (WGS) entry which is preliminary data.</text>
</comment>
<evidence type="ECO:0000313" key="1">
    <source>
        <dbReference type="EMBL" id="MCE4536210.1"/>
    </source>
</evidence>